<dbReference type="InterPro" id="IPR015931">
    <property type="entry name" value="Acnase/IPM_dHydase_lsu_aba_1/3"/>
</dbReference>
<evidence type="ECO:0000256" key="2">
    <source>
        <dbReference type="ARBA" id="ARBA00022723"/>
    </source>
</evidence>
<dbReference type="Pfam" id="PF00330">
    <property type="entry name" value="Aconitase"/>
    <property type="match status" value="1"/>
</dbReference>
<protein>
    <recommendedName>
        <fullName evidence="6">3-isopropylmalate dehydratase large subunit</fullName>
        <ecNumber evidence="6">4.2.1.33</ecNumber>
    </recommendedName>
    <alternativeName>
        <fullName evidence="6">Alpha-IPM isomerase</fullName>
        <shortName evidence="6">IPMI</shortName>
    </alternativeName>
    <alternativeName>
        <fullName evidence="6">Isopropylmalate isomerase</fullName>
    </alternativeName>
</protein>
<dbReference type="InterPro" id="IPR018136">
    <property type="entry name" value="Aconitase_4Fe-4S_BS"/>
</dbReference>
<keyword evidence="5 6" id="KW-0456">Lyase</keyword>
<dbReference type="InterPro" id="IPR006251">
    <property type="entry name" value="Homoacnase/IPMdehydase_lsu"/>
</dbReference>
<proteinExistence type="inferred from homology"/>
<evidence type="ECO:0000313" key="9">
    <source>
        <dbReference type="Proteomes" id="UP000001400"/>
    </source>
</evidence>
<keyword evidence="2 6" id="KW-0479">Metal-binding</keyword>
<dbReference type="InterPro" id="IPR033941">
    <property type="entry name" value="IPMI_cat"/>
</dbReference>
<evidence type="ECO:0000256" key="5">
    <source>
        <dbReference type="ARBA" id="ARBA00023239"/>
    </source>
</evidence>
<dbReference type="NCBIfam" id="TIGR01343">
    <property type="entry name" value="hacA_fam"/>
    <property type="match status" value="1"/>
</dbReference>
<reference evidence="8" key="1">
    <citation type="submission" date="2010-02" db="EMBL/GenBank/DDBJ databases">
        <title>Complete sequence of Aciduliprofundum boonei T469.</title>
        <authorList>
            <consortium name="US DOE Joint Genome Institute"/>
            <person name="Lucas S."/>
            <person name="Copeland A."/>
            <person name="Lapidus A."/>
            <person name="Cheng J.-F."/>
            <person name="Bruce D."/>
            <person name="Goodwin L."/>
            <person name="Pitluck S."/>
            <person name="Saunders E."/>
            <person name="Detter J.C."/>
            <person name="Han C."/>
            <person name="Tapia R."/>
            <person name="Land M."/>
            <person name="Hauser L."/>
            <person name="Kyrpides N."/>
            <person name="Mikhailova N."/>
            <person name="Flores G."/>
            <person name="Reysenbach A.-L."/>
            <person name="Woyke T."/>
        </authorList>
    </citation>
    <scope>NUCLEOTIDE SEQUENCE</scope>
    <source>
        <strain evidence="8">T469</strain>
    </source>
</reference>
<gene>
    <name evidence="6" type="primary">leuC</name>
    <name evidence="8" type="ordered locus">Aboo_1466</name>
</gene>
<feature type="binding site" evidence="6">
    <location>
        <position position="369"/>
    </location>
    <ligand>
        <name>[4Fe-4S] cluster</name>
        <dbReference type="ChEBI" id="CHEBI:49883"/>
    </ligand>
</feature>
<dbReference type="InterPro" id="IPR011826">
    <property type="entry name" value="HAcnase/IPMdehydase_lsu_prok"/>
</dbReference>
<keyword evidence="6" id="KW-0028">Amino-acid biosynthesis</keyword>
<dbReference type="Gene3D" id="3.30.499.10">
    <property type="entry name" value="Aconitase, domain 3"/>
    <property type="match status" value="2"/>
</dbReference>
<dbReference type="PRINTS" id="PR00415">
    <property type="entry name" value="ACONITASE"/>
</dbReference>
<feature type="binding site" evidence="6">
    <location>
        <position position="309"/>
    </location>
    <ligand>
        <name>[4Fe-4S] cluster</name>
        <dbReference type="ChEBI" id="CHEBI:49883"/>
    </ligand>
</feature>
<keyword evidence="1 6" id="KW-0004">4Fe-4S</keyword>
<keyword evidence="6" id="KW-0100">Branched-chain amino acid biosynthesis</keyword>
<dbReference type="PANTHER" id="PTHR43822:SF2">
    <property type="entry name" value="HOMOACONITASE, MITOCHONDRIAL"/>
    <property type="match status" value="1"/>
</dbReference>
<dbReference type="PANTHER" id="PTHR43822">
    <property type="entry name" value="HOMOACONITASE, MITOCHONDRIAL-RELATED"/>
    <property type="match status" value="1"/>
</dbReference>
<dbReference type="SUPFAM" id="SSF53732">
    <property type="entry name" value="Aconitase iron-sulfur domain"/>
    <property type="match status" value="1"/>
</dbReference>
<evidence type="ECO:0000313" key="8">
    <source>
        <dbReference type="EMBL" id="ADD09272.1"/>
    </source>
</evidence>
<accession>D3TAZ3</accession>
<comment type="subunit">
    <text evidence="6">Heterodimer of LeuC and LeuD.</text>
</comment>
<dbReference type="InterPro" id="IPR001030">
    <property type="entry name" value="Acoase/IPM_deHydtase_lsu_aba"/>
</dbReference>
<dbReference type="HOGENOM" id="CLU_006714_3_4_2"/>
<dbReference type="InterPro" id="IPR050067">
    <property type="entry name" value="IPM_dehydratase_rel_enz"/>
</dbReference>
<dbReference type="AlphaFoldDB" id="D3TAZ3"/>
<comment type="pathway">
    <text evidence="6">Amino-acid biosynthesis; L-leucine biosynthesis; L-leucine from 3-methyl-2-oxobutanoate: step 2/4.</text>
</comment>
<evidence type="ECO:0000256" key="6">
    <source>
        <dbReference type="HAMAP-Rule" id="MF_01027"/>
    </source>
</evidence>
<evidence type="ECO:0000259" key="7">
    <source>
        <dbReference type="Pfam" id="PF00330"/>
    </source>
</evidence>
<dbReference type="Proteomes" id="UP000001400">
    <property type="component" value="Chromosome"/>
</dbReference>
<dbReference type="KEGG" id="abi:Aboo_1466"/>
<keyword evidence="9" id="KW-1185">Reference proteome</keyword>
<name>D3TAZ3_ACIB4</name>
<keyword evidence="3 6" id="KW-0408">Iron</keyword>
<evidence type="ECO:0000256" key="1">
    <source>
        <dbReference type="ARBA" id="ARBA00022485"/>
    </source>
</evidence>
<comment type="similarity">
    <text evidence="6">Belongs to the aconitase/IPM isomerase family. LeuC type 2 subfamily.</text>
</comment>
<feature type="domain" description="Aconitase/3-isopropylmalate dehydratase large subunit alpha/beta/alpha" evidence="7">
    <location>
        <begin position="17"/>
        <end position="420"/>
    </location>
</feature>
<dbReference type="PROSITE" id="PS01244">
    <property type="entry name" value="ACONITASE_2"/>
    <property type="match status" value="1"/>
</dbReference>
<keyword evidence="6" id="KW-0432">Leucine biosynthesis</keyword>
<dbReference type="InterPro" id="IPR036008">
    <property type="entry name" value="Aconitase_4Fe-4S_dom"/>
</dbReference>
<dbReference type="NCBIfam" id="NF001614">
    <property type="entry name" value="PRK00402.1"/>
    <property type="match status" value="1"/>
</dbReference>
<dbReference type="EC" id="4.2.1.33" evidence="6"/>
<dbReference type="GO" id="GO:0009098">
    <property type="term" value="P:L-leucine biosynthetic process"/>
    <property type="evidence" value="ECO:0007669"/>
    <property type="project" value="UniProtKB-UniRule"/>
</dbReference>
<dbReference type="EMBL" id="CP001941">
    <property type="protein sequence ID" value="ADD09272.1"/>
    <property type="molecule type" value="Genomic_DNA"/>
</dbReference>
<dbReference type="CDD" id="cd01583">
    <property type="entry name" value="IPMI"/>
    <property type="match status" value="1"/>
</dbReference>
<dbReference type="GO" id="GO:0003861">
    <property type="term" value="F:3-isopropylmalate dehydratase activity"/>
    <property type="evidence" value="ECO:0007669"/>
    <property type="project" value="UniProtKB-UniRule"/>
</dbReference>
<comment type="catalytic activity">
    <reaction evidence="6">
        <text>(2R,3S)-3-isopropylmalate = (2S)-2-isopropylmalate</text>
        <dbReference type="Rhea" id="RHEA:32287"/>
        <dbReference type="ChEBI" id="CHEBI:1178"/>
        <dbReference type="ChEBI" id="CHEBI:35121"/>
        <dbReference type="EC" id="4.2.1.33"/>
    </reaction>
</comment>
<feature type="binding site" evidence="6">
    <location>
        <position position="372"/>
    </location>
    <ligand>
        <name>[4Fe-4S] cluster</name>
        <dbReference type="ChEBI" id="CHEBI:49883"/>
    </ligand>
</feature>
<sequence length="429" mass="46713">MCNWRKGGENLGKTMAEKIIGEHAGKDVKAGDIVVAKVDVAMVQDGTGPLSVQVLEDMGLVQVFDKKNTVLFLDHATPSPRKELSNAHKILREFSEKTGAYLSDVGEGVCHQRLVESWASPGQLIVGADSHTCTSGALGAFATGMGSTDVAIAFALGKVWLRVPETHRFYIEGKFPKGVYSKDLILHIIGTIGADGATYKSMEFYGPTIDKMSMESRFTITNMAIEAGGKTGMIAPDATTKKYLEEMGRGEKYREIKSDDDAWFEKEYEFNVDELEPTVSFPHTVDNTRTISEAKKMNIRIDQVYIGTCTNGRIEDLRVAAKILDGNKVNKKTRLIVIPASRRVYIQALKEGLLEKFVEAGAAIESPGCGPCVGIHKGVLADGERVLSTQNRNFKGRMGNPNAEIYLGSPATAAATAIEGKIADPREYL</sequence>
<evidence type="ECO:0000256" key="4">
    <source>
        <dbReference type="ARBA" id="ARBA00023014"/>
    </source>
</evidence>
<organism evidence="8 9">
    <name type="scientific">Aciduliprofundum boonei (strain DSM 19572 / T469)</name>
    <dbReference type="NCBI Taxonomy" id="439481"/>
    <lineage>
        <taxon>Archaea</taxon>
        <taxon>Methanobacteriati</taxon>
        <taxon>Thermoplasmatota</taxon>
        <taxon>DHVE2 group</taxon>
        <taxon>Candidatus Aciduliprofundum</taxon>
    </lineage>
</organism>
<keyword evidence="4 6" id="KW-0411">Iron-sulfur</keyword>
<comment type="cofactor">
    <cofactor evidence="6">
        <name>[4Fe-4S] cluster</name>
        <dbReference type="ChEBI" id="CHEBI:49883"/>
    </cofactor>
    <text evidence="6">Binds 1 [4Fe-4S] cluster per subunit.</text>
</comment>
<comment type="function">
    <text evidence="6">Catalyzes the isomerization between 2-isopropylmalate and 3-isopropylmalate, via the formation of 2-isopropylmaleate.</text>
</comment>
<evidence type="ECO:0000256" key="3">
    <source>
        <dbReference type="ARBA" id="ARBA00023004"/>
    </source>
</evidence>
<dbReference type="GO" id="GO:0051539">
    <property type="term" value="F:4 iron, 4 sulfur cluster binding"/>
    <property type="evidence" value="ECO:0007669"/>
    <property type="project" value="UniProtKB-KW"/>
</dbReference>
<dbReference type="PROSITE" id="PS00450">
    <property type="entry name" value="ACONITASE_1"/>
    <property type="match status" value="1"/>
</dbReference>
<dbReference type="UniPathway" id="UPA00048">
    <property type="reaction ID" value="UER00071"/>
</dbReference>
<dbReference type="HAMAP" id="MF_01027">
    <property type="entry name" value="LeuC_type2"/>
    <property type="match status" value="1"/>
</dbReference>
<dbReference type="NCBIfam" id="TIGR02086">
    <property type="entry name" value="IPMI_arch"/>
    <property type="match status" value="1"/>
</dbReference>
<dbReference type="GO" id="GO:0046872">
    <property type="term" value="F:metal ion binding"/>
    <property type="evidence" value="ECO:0007669"/>
    <property type="project" value="UniProtKB-KW"/>
</dbReference>